<comment type="caution">
    <text evidence="1">The sequence shown here is derived from an EMBL/GenBank/DDBJ whole genome shotgun (WGS) entry which is preliminary data.</text>
</comment>
<evidence type="ECO:0000313" key="2">
    <source>
        <dbReference type="Proteomes" id="UP001239795"/>
    </source>
</evidence>
<name>A0AAI9U2Q7_9PEZI</name>
<dbReference type="Proteomes" id="UP001239795">
    <property type="component" value="Unassembled WGS sequence"/>
</dbReference>
<evidence type="ECO:0000313" key="1">
    <source>
        <dbReference type="EMBL" id="KAK1449454.1"/>
    </source>
</evidence>
<proteinExistence type="predicted"/>
<sequence length="185" mass="20149">MAGETGTALLSGVIKTPFSTWLRYVHGILPKQTTLQFIDSHSQQCSRERVFSLGPVRLTDVHTSGAPAKTMSIGTTKNQGGDIPYWAPAAFLPPLADAKCLLSKIARVHKFPLPRAAPLIERAPLIDTYRSLDHKKGVVANEPRARQPQKRGACLSRVLRAPRQPAGGRSAGEPSDVRWLLLSPD</sequence>
<protein>
    <submittedName>
        <fullName evidence="1">Uncharacterized protein</fullName>
    </submittedName>
</protein>
<keyword evidence="2" id="KW-1185">Reference proteome</keyword>
<dbReference type="AlphaFoldDB" id="A0AAI9U2Q7"/>
<dbReference type="EMBL" id="MLGG01000068">
    <property type="protein sequence ID" value="KAK1449454.1"/>
    <property type="molecule type" value="Genomic_DNA"/>
</dbReference>
<gene>
    <name evidence="1" type="ORF">CMEL01_08769</name>
</gene>
<reference evidence="1 2" key="1">
    <citation type="submission" date="2016-10" db="EMBL/GenBank/DDBJ databases">
        <title>The genome sequence of Colletotrichum fioriniae PJ7.</title>
        <authorList>
            <person name="Baroncelli R."/>
        </authorList>
    </citation>
    <scope>NUCLEOTIDE SEQUENCE [LARGE SCALE GENOMIC DNA]</scope>
    <source>
        <strain evidence="1">Col 31</strain>
    </source>
</reference>
<accession>A0AAI9U2Q7</accession>
<organism evidence="1 2">
    <name type="scientific">Colletotrichum melonis</name>
    <dbReference type="NCBI Taxonomy" id="1209925"/>
    <lineage>
        <taxon>Eukaryota</taxon>
        <taxon>Fungi</taxon>
        <taxon>Dikarya</taxon>
        <taxon>Ascomycota</taxon>
        <taxon>Pezizomycotina</taxon>
        <taxon>Sordariomycetes</taxon>
        <taxon>Hypocreomycetidae</taxon>
        <taxon>Glomerellales</taxon>
        <taxon>Glomerellaceae</taxon>
        <taxon>Colletotrichum</taxon>
        <taxon>Colletotrichum acutatum species complex</taxon>
    </lineage>
</organism>